<dbReference type="GO" id="GO:0016263">
    <property type="term" value="F:glycoprotein-N-acetylgalactosamine 3-beta-galactosyltransferase activity"/>
    <property type="evidence" value="ECO:0007669"/>
    <property type="project" value="TreeGrafter"/>
</dbReference>
<dbReference type="Gene3D" id="3.90.550.50">
    <property type="match status" value="1"/>
</dbReference>
<evidence type="ECO:0000313" key="8">
    <source>
        <dbReference type="EMBL" id="CAG9287061.1"/>
    </source>
</evidence>
<evidence type="ECO:0000256" key="1">
    <source>
        <dbReference type="ARBA" id="ARBA00004606"/>
    </source>
</evidence>
<evidence type="ECO:0000256" key="3">
    <source>
        <dbReference type="ARBA" id="ARBA00022692"/>
    </source>
</evidence>
<protein>
    <recommendedName>
        <fullName evidence="9">Glycoprotein-N-acetylgalactosamine 3-beta-galactosyltransferase 1</fullName>
    </recommendedName>
</protein>
<proteinExistence type="inferred from homology"/>
<gene>
    <name evidence="8" type="ORF">PTTT1_LOCUS34362</name>
</gene>
<keyword evidence="4" id="KW-0735">Signal-anchor</keyword>
<dbReference type="PANTHER" id="PTHR23033:SF14">
    <property type="entry name" value="GLYCOPROTEIN-N-ACETYLGALACTOSAMINE 3-BETA-GALACTOSYLTRANSFERASE 1-RELATED"/>
    <property type="match status" value="1"/>
</dbReference>
<keyword evidence="5 7" id="KW-1133">Transmembrane helix</keyword>
<keyword evidence="6 7" id="KW-0472">Membrane</keyword>
<dbReference type="EMBL" id="OU594965">
    <property type="protein sequence ID" value="CAG9287061.1"/>
    <property type="molecule type" value="Genomic_DNA"/>
</dbReference>
<organism evidence="8">
    <name type="scientific">Phaeodactylum tricornutum</name>
    <name type="common">Diatom</name>
    <dbReference type="NCBI Taxonomy" id="2850"/>
    <lineage>
        <taxon>Eukaryota</taxon>
        <taxon>Sar</taxon>
        <taxon>Stramenopiles</taxon>
        <taxon>Ochrophyta</taxon>
        <taxon>Bacillariophyta</taxon>
        <taxon>Bacillariophyceae</taxon>
        <taxon>Bacillariophycidae</taxon>
        <taxon>Naviculales</taxon>
        <taxon>Phaeodactylaceae</taxon>
        <taxon>Phaeodactylum</taxon>
    </lineage>
</organism>
<evidence type="ECO:0008006" key="9">
    <source>
        <dbReference type="Google" id="ProtNLM"/>
    </source>
</evidence>
<reference evidence="8" key="1">
    <citation type="submission" date="2022-02" db="EMBL/GenBank/DDBJ databases">
        <authorList>
            <person name="Giguere J D."/>
        </authorList>
    </citation>
    <scope>NUCLEOTIDE SEQUENCE</scope>
    <source>
        <strain evidence="8">CCAP 1055/1</strain>
    </source>
</reference>
<sequence>MALLRIDPNVLGQRKRKKMLAILAVGMLISGLQFGSVLHLWRFQNVIFPASPNSDTMLYTGSIVTSLPQPSESPRPIANNANDLNGSSLVSQPHNATNVVPNGTSLCEECWKIVQKAPRVNLSFAPIPTDSHPYMGARDARGQWGYVHNVYNLQQNPPHPQGWSFTKVLENRRYCDVRDDHWTALQRIQLPKLPRTVSELTPASATKILCAVYSSEPFHHKLHAIRETWAPKCDGFFVASNLTDASLDAVDIPHEGIESYRNMWQKVRSLLSYAYANYYNEFDWFHIGGDDLWVIVDNLRDYLHSDEIRIAANGGIEFGSHSAFLDNETQVPLLLGCHFAQGGKLSQLYVTGGPGYTLNKAALKLLVTEGMDYFQHKITSTEDVLVSRIFRTLGVDPYPTLDPVGAERYHHFTPGQHFNATRRMYHWYHVWKRPFPKNPIGPNHSSTRSVAFHLVNSENMRRFHVLTEGLCNS</sequence>
<evidence type="ECO:0000256" key="5">
    <source>
        <dbReference type="ARBA" id="ARBA00022989"/>
    </source>
</evidence>
<dbReference type="InterPro" id="IPR026050">
    <property type="entry name" value="C1GALT1/C1GALT1_chp1"/>
</dbReference>
<dbReference type="PANTHER" id="PTHR23033">
    <property type="entry name" value="BETA1,3-GALACTOSYLTRANSFERASE"/>
    <property type="match status" value="1"/>
</dbReference>
<comment type="similarity">
    <text evidence="2">Belongs to the glycosyltransferase 31 family. Beta3-Gal-T subfamily.</text>
</comment>
<dbReference type="GO" id="GO:0016020">
    <property type="term" value="C:membrane"/>
    <property type="evidence" value="ECO:0007669"/>
    <property type="project" value="UniProtKB-SubCell"/>
</dbReference>
<evidence type="ECO:0000256" key="6">
    <source>
        <dbReference type="ARBA" id="ARBA00023136"/>
    </source>
</evidence>
<comment type="subcellular location">
    <subcellularLocation>
        <location evidence="1">Membrane</location>
        <topology evidence="1">Single-pass type II membrane protein</topology>
    </subcellularLocation>
</comment>
<dbReference type="Proteomes" id="UP000836788">
    <property type="component" value="Chromosome 24"/>
</dbReference>
<evidence type="ECO:0000256" key="2">
    <source>
        <dbReference type="ARBA" id="ARBA00006462"/>
    </source>
</evidence>
<dbReference type="AlphaFoldDB" id="A0A8J9X5I7"/>
<evidence type="ECO:0000256" key="4">
    <source>
        <dbReference type="ARBA" id="ARBA00022968"/>
    </source>
</evidence>
<evidence type="ECO:0000256" key="7">
    <source>
        <dbReference type="SAM" id="Phobius"/>
    </source>
</evidence>
<feature type="transmembrane region" description="Helical" evidence="7">
    <location>
        <begin position="20"/>
        <end position="41"/>
    </location>
</feature>
<accession>A0A8J9X5I7</accession>
<keyword evidence="3 7" id="KW-0812">Transmembrane</keyword>
<name>A0A8J9X5I7_PHATR</name>